<name>A0A6G4WRH6_9ACTN</name>
<gene>
    <name evidence="2" type="ORF">G5C65_05810</name>
</gene>
<dbReference type="RefSeq" id="WP_165297537.1">
    <property type="nucleotide sequence ID" value="NZ_JAAKZZ010000035.1"/>
</dbReference>
<feature type="compositionally biased region" description="Basic residues" evidence="1">
    <location>
        <begin position="263"/>
        <end position="277"/>
    </location>
</feature>
<comment type="caution">
    <text evidence="2">The sequence shown here is derived from an EMBL/GenBank/DDBJ whole genome shotgun (WGS) entry which is preliminary data.</text>
</comment>
<sequence>MADAQPSAEKISAEIKRLKQMSHQEFFEAWATYVLGGVDRQVPRDVQAAGFRSPDLATRTLTAADRAAREIKTVLPRRDGESKREYQARMNAFRQQLQAARQPIVGAIERLADEEAEYLAQLDDEAFAGEWAAFVQQAAGQTRSGHNYVQGLAFRSLDVAPRTRALSERMHRTPEEYLPTVAGESRTARAARVAQFRSRLEAELRFLQYTLNYAVARWGRMPTTPNYRLQAMRLLVEAHPEEFSKLRSAVREDARKAREEVRRQRRFQRRTQARGTS</sequence>
<keyword evidence="3" id="KW-1185">Reference proteome</keyword>
<reference evidence="2 3" key="1">
    <citation type="submission" date="2020-02" db="EMBL/GenBank/DDBJ databases">
        <title>Whole-genome analyses of novel actinobacteria.</title>
        <authorList>
            <person name="Sahin N."/>
            <person name="Tatar D."/>
        </authorList>
    </citation>
    <scope>NUCLEOTIDE SEQUENCE [LARGE SCALE GENOMIC DNA]</scope>
    <source>
        <strain evidence="2 3">SB3404</strain>
    </source>
</reference>
<feature type="region of interest" description="Disordered" evidence="1">
    <location>
        <begin position="253"/>
        <end position="277"/>
    </location>
</feature>
<evidence type="ECO:0000256" key="1">
    <source>
        <dbReference type="SAM" id="MobiDB-lite"/>
    </source>
</evidence>
<feature type="compositionally biased region" description="Basic and acidic residues" evidence="1">
    <location>
        <begin position="253"/>
        <end position="262"/>
    </location>
</feature>
<proteinExistence type="predicted"/>
<protein>
    <submittedName>
        <fullName evidence="2">Uncharacterized protein</fullName>
    </submittedName>
</protein>
<accession>A0A6G4WRH6</accession>
<evidence type="ECO:0000313" key="2">
    <source>
        <dbReference type="EMBL" id="NGO67879.1"/>
    </source>
</evidence>
<dbReference type="Proteomes" id="UP000477722">
    <property type="component" value="Unassembled WGS sequence"/>
</dbReference>
<organism evidence="2 3">
    <name type="scientific">Streptomyces boncukensis</name>
    <dbReference type="NCBI Taxonomy" id="2711219"/>
    <lineage>
        <taxon>Bacteria</taxon>
        <taxon>Bacillati</taxon>
        <taxon>Actinomycetota</taxon>
        <taxon>Actinomycetes</taxon>
        <taxon>Kitasatosporales</taxon>
        <taxon>Streptomycetaceae</taxon>
        <taxon>Streptomyces</taxon>
    </lineage>
</organism>
<dbReference type="EMBL" id="JAAKZZ010000035">
    <property type="protein sequence ID" value="NGO67879.1"/>
    <property type="molecule type" value="Genomic_DNA"/>
</dbReference>
<evidence type="ECO:0000313" key="3">
    <source>
        <dbReference type="Proteomes" id="UP000477722"/>
    </source>
</evidence>
<dbReference type="AlphaFoldDB" id="A0A6G4WRH6"/>